<keyword evidence="3" id="KW-1185">Reference proteome</keyword>
<dbReference type="EMBL" id="BMAU01021323">
    <property type="protein sequence ID" value="GFY13722.1"/>
    <property type="molecule type" value="Genomic_DNA"/>
</dbReference>
<evidence type="ECO:0000313" key="2">
    <source>
        <dbReference type="EMBL" id="GFY13722.1"/>
    </source>
</evidence>
<feature type="region of interest" description="Disordered" evidence="1">
    <location>
        <begin position="1"/>
        <end position="82"/>
    </location>
</feature>
<protein>
    <submittedName>
        <fullName evidence="2">Uncharacterized protein</fullName>
    </submittedName>
</protein>
<reference evidence="2" key="1">
    <citation type="submission" date="2020-08" db="EMBL/GenBank/DDBJ databases">
        <title>Multicomponent nature underlies the extraordinary mechanical properties of spider dragline silk.</title>
        <authorList>
            <person name="Kono N."/>
            <person name="Nakamura H."/>
            <person name="Mori M."/>
            <person name="Yoshida Y."/>
            <person name="Ohtoshi R."/>
            <person name="Malay A.D."/>
            <person name="Moran D.A.P."/>
            <person name="Tomita M."/>
            <person name="Numata K."/>
            <person name="Arakawa K."/>
        </authorList>
    </citation>
    <scope>NUCLEOTIDE SEQUENCE</scope>
</reference>
<feature type="compositionally biased region" description="Basic and acidic residues" evidence="1">
    <location>
        <begin position="71"/>
        <end position="82"/>
    </location>
</feature>
<name>A0A8X6SR62_TRICX</name>
<accession>A0A8X6SR62</accession>
<gene>
    <name evidence="2" type="ORF">TNCV_4960921</name>
</gene>
<comment type="caution">
    <text evidence="2">The sequence shown here is derived from an EMBL/GenBank/DDBJ whole genome shotgun (WGS) entry which is preliminary data.</text>
</comment>
<feature type="compositionally biased region" description="Basic and acidic residues" evidence="1">
    <location>
        <begin position="50"/>
        <end position="59"/>
    </location>
</feature>
<dbReference type="Proteomes" id="UP000887159">
    <property type="component" value="Unassembled WGS sequence"/>
</dbReference>
<proteinExistence type="predicted"/>
<organism evidence="2 3">
    <name type="scientific">Trichonephila clavipes</name>
    <name type="common">Golden silk orbweaver</name>
    <name type="synonym">Nephila clavipes</name>
    <dbReference type="NCBI Taxonomy" id="2585209"/>
    <lineage>
        <taxon>Eukaryota</taxon>
        <taxon>Metazoa</taxon>
        <taxon>Ecdysozoa</taxon>
        <taxon>Arthropoda</taxon>
        <taxon>Chelicerata</taxon>
        <taxon>Arachnida</taxon>
        <taxon>Araneae</taxon>
        <taxon>Araneomorphae</taxon>
        <taxon>Entelegynae</taxon>
        <taxon>Araneoidea</taxon>
        <taxon>Nephilidae</taxon>
        <taxon>Trichonephila</taxon>
    </lineage>
</organism>
<evidence type="ECO:0000256" key="1">
    <source>
        <dbReference type="SAM" id="MobiDB-lite"/>
    </source>
</evidence>
<sequence>MGKRERKGIPRIPFSSLRDASNRKDLSQRTNGVSQKSRREKNSMNGTTRKRVENRERSLEFPGVVTPVSTKDSKPLEKEKDH</sequence>
<dbReference type="AlphaFoldDB" id="A0A8X6SR62"/>
<evidence type="ECO:0000313" key="3">
    <source>
        <dbReference type="Proteomes" id="UP000887159"/>
    </source>
</evidence>